<feature type="compositionally biased region" description="Polar residues" evidence="1">
    <location>
        <begin position="107"/>
        <end position="118"/>
    </location>
</feature>
<reference evidence="3 5" key="2">
    <citation type="journal article" date="2013" name="Nature">
        <title>Insights into bilaterian evolution from three spiralian genomes.</title>
        <authorList>
            <person name="Simakov O."/>
            <person name="Marletaz F."/>
            <person name="Cho S.J."/>
            <person name="Edsinger-Gonzales E."/>
            <person name="Havlak P."/>
            <person name="Hellsten U."/>
            <person name="Kuo D.H."/>
            <person name="Larsson T."/>
            <person name="Lv J."/>
            <person name="Arendt D."/>
            <person name="Savage R."/>
            <person name="Osoegawa K."/>
            <person name="de Jong P."/>
            <person name="Grimwood J."/>
            <person name="Chapman J.A."/>
            <person name="Shapiro H."/>
            <person name="Aerts A."/>
            <person name="Otillar R.P."/>
            <person name="Terry A.Y."/>
            <person name="Boore J.L."/>
            <person name="Grigoriev I.V."/>
            <person name="Lindberg D.R."/>
            <person name="Seaver E.C."/>
            <person name="Weisblat D.A."/>
            <person name="Putnam N.H."/>
            <person name="Rokhsar D.S."/>
        </authorList>
    </citation>
    <scope>NUCLEOTIDE SEQUENCE</scope>
</reference>
<reference evidence="5" key="1">
    <citation type="submission" date="2012-12" db="EMBL/GenBank/DDBJ databases">
        <authorList>
            <person name="Hellsten U."/>
            <person name="Grimwood J."/>
            <person name="Chapman J.A."/>
            <person name="Shapiro H."/>
            <person name="Aerts A."/>
            <person name="Otillar R.P."/>
            <person name="Terry A.Y."/>
            <person name="Boore J.L."/>
            <person name="Simakov O."/>
            <person name="Marletaz F."/>
            <person name="Cho S.-J."/>
            <person name="Edsinger-Gonzales E."/>
            <person name="Havlak P."/>
            <person name="Kuo D.-H."/>
            <person name="Larsson T."/>
            <person name="Lv J."/>
            <person name="Arendt D."/>
            <person name="Savage R."/>
            <person name="Osoegawa K."/>
            <person name="de Jong P."/>
            <person name="Lindberg D.R."/>
            <person name="Seaver E.C."/>
            <person name="Weisblat D.A."/>
            <person name="Putnam N.H."/>
            <person name="Grigoriev I.V."/>
            <person name="Rokhsar D.S."/>
        </authorList>
    </citation>
    <scope>NUCLEOTIDE SEQUENCE</scope>
</reference>
<feature type="compositionally biased region" description="Polar residues" evidence="1">
    <location>
        <begin position="186"/>
        <end position="197"/>
    </location>
</feature>
<name>T1FU51_HELRO</name>
<keyword evidence="2" id="KW-0812">Transmembrane</keyword>
<keyword evidence="5" id="KW-1185">Reference proteome</keyword>
<protein>
    <submittedName>
        <fullName evidence="3 4">Uncharacterized protein</fullName>
    </submittedName>
</protein>
<feature type="compositionally biased region" description="Basic and acidic residues" evidence="1">
    <location>
        <begin position="119"/>
        <end position="133"/>
    </location>
</feature>
<feature type="transmembrane region" description="Helical" evidence="2">
    <location>
        <begin position="254"/>
        <end position="271"/>
    </location>
</feature>
<dbReference type="HOGENOM" id="CLU_937746_0_0_1"/>
<dbReference type="EMBL" id="AMQM01005525">
    <property type="status" value="NOT_ANNOTATED_CDS"/>
    <property type="molecule type" value="Genomic_DNA"/>
</dbReference>
<dbReference type="AlphaFoldDB" id="T1FU51"/>
<feature type="region of interest" description="Disordered" evidence="1">
    <location>
        <begin position="154"/>
        <end position="197"/>
    </location>
</feature>
<feature type="compositionally biased region" description="Low complexity" evidence="1">
    <location>
        <begin position="154"/>
        <end position="176"/>
    </location>
</feature>
<feature type="region of interest" description="Disordered" evidence="1">
    <location>
        <begin position="1"/>
        <end position="36"/>
    </location>
</feature>
<dbReference type="CTD" id="20212347"/>
<proteinExistence type="predicted"/>
<evidence type="ECO:0000256" key="2">
    <source>
        <dbReference type="SAM" id="Phobius"/>
    </source>
</evidence>
<dbReference type="EnsemblMetazoa" id="HelroT192629">
    <property type="protein sequence ID" value="HelroP192629"/>
    <property type="gene ID" value="HelroG192629"/>
</dbReference>
<sequence length="297" mass="33445">MFQPASINIQTGSTSQSTTQQANEPGGGGGGHYQLVSQPHHIYTGAATNDMSPYFDQSVHSANPGQDFKTSAGVAENSAQNFISTTDFEMTNINDDFVLLEHENSCEQPSSFLGNDQQHPQEHQHFSKNEHQPEPQTYHNHYDEFDHYHQYFESQPQQQSQHVQDNQQQQQQTFPSPEQPLHHSFDNLSSIHSPAASSNYADPPCSFARSCDDISSKQHDTLDQKVATIVHTEPTEQRKTIWDVVSKDIDPKMSFSYALFVILLAVASIMIEDEVSFTYVQVVLSFFSLGVFIKMGW</sequence>
<evidence type="ECO:0000313" key="5">
    <source>
        <dbReference type="Proteomes" id="UP000015101"/>
    </source>
</evidence>
<gene>
    <name evidence="4" type="primary">20212347</name>
    <name evidence="3" type="ORF">HELRODRAFT_192629</name>
</gene>
<evidence type="ECO:0000313" key="3">
    <source>
        <dbReference type="EMBL" id="ESO00205.1"/>
    </source>
</evidence>
<feature type="region of interest" description="Disordered" evidence="1">
    <location>
        <begin position="107"/>
        <end position="140"/>
    </location>
</feature>
<keyword evidence="2" id="KW-1133">Transmembrane helix</keyword>
<reference evidence="4" key="3">
    <citation type="submission" date="2015-06" db="UniProtKB">
        <authorList>
            <consortium name="EnsemblMetazoa"/>
        </authorList>
    </citation>
    <scope>IDENTIFICATION</scope>
</reference>
<keyword evidence="2" id="KW-0472">Membrane</keyword>
<dbReference type="RefSeq" id="XP_009021639.1">
    <property type="nucleotide sequence ID" value="XM_009023391.1"/>
</dbReference>
<feature type="compositionally biased region" description="Low complexity" evidence="1">
    <location>
        <begin position="10"/>
        <end position="21"/>
    </location>
</feature>
<dbReference type="Proteomes" id="UP000015101">
    <property type="component" value="Unassembled WGS sequence"/>
</dbReference>
<evidence type="ECO:0000256" key="1">
    <source>
        <dbReference type="SAM" id="MobiDB-lite"/>
    </source>
</evidence>
<accession>T1FU51</accession>
<dbReference type="KEGG" id="hro:HELRODRAFT_192629"/>
<organism evidence="4 5">
    <name type="scientific">Helobdella robusta</name>
    <name type="common">Californian leech</name>
    <dbReference type="NCBI Taxonomy" id="6412"/>
    <lineage>
        <taxon>Eukaryota</taxon>
        <taxon>Metazoa</taxon>
        <taxon>Spiralia</taxon>
        <taxon>Lophotrochozoa</taxon>
        <taxon>Annelida</taxon>
        <taxon>Clitellata</taxon>
        <taxon>Hirudinea</taxon>
        <taxon>Rhynchobdellida</taxon>
        <taxon>Glossiphoniidae</taxon>
        <taxon>Helobdella</taxon>
    </lineage>
</organism>
<dbReference type="GeneID" id="20212347"/>
<evidence type="ECO:0000313" key="4">
    <source>
        <dbReference type="EnsemblMetazoa" id="HelroP192629"/>
    </source>
</evidence>
<dbReference type="EMBL" id="KB096983">
    <property type="protein sequence ID" value="ESO00205.1"/>
    <property type="molecule type" value="Genomic_DNA"/>
</dbReference>
<dbReference type="InParanoid" id="T1FU51"/>
<feature type="transmembrane region" description="Helical" evidence="2">
    <location>
        <begin position="277"/>
        <end position="295"/>
    </location>
</feature>